<dbReference type="Proteomes" id="UP000241645">
    <property type="component" value="Unassembled WGS sequence"/>
</dbReference>
<evidence type="ECO:0000313" key="3">
    <source>
        <dbReference type="Proteomes" id="UP000241645"/>
    </source>
</evidence>
<sequence length="302" mass="34675">MTIKYIEFFIINVRINLYNIYIFAQKREDSESMKRFTLGLLTTVISLSISSTSLAQATDVKTMSTPDDPYSSLGWRWPTTSNEITGHYRDEEPGGTKHKGIDIGVKLEPVYSVADGKVLDVGVYTKLPIKYVTIRHDDKDPNGNRLIARYLHLDKYIVKKHEVVSRGERIGTSGNTGAPGEDKGRGYHLHFDINNEGKENPKFSDTIDPAYFWPKIFENSALMSNESDHCDHSDHSPIHDNFDDPEYFIEQILIDYIGEDDFYEWLNSNQPENRTLSNLKKHFDITDEDIEEIDREAEADDN</sequence>
<accession>A0ABX5FQ73</accession>
<name>A0ABX5FQ73_9BACL</name>
<organism evidence="2 3">
    <name type="scientific">Brevibacillus porteri</name>
    <dbReference type="NCBI Taxonomy" id="2126350"/>
    <lineage>
        <taxon>Bacteria</taxon>
        <taxon>Bacillati</taxon>
        <taxon>Bacillota</taxon>
        <taxon>Bacilli</taxon>
        <taxon>Bacillales</taxon>
        <taxon>Paenibacillaceae</taxon>
        <taxon>Brevibacillus</taxon>
    </lineage>
</organism>
<dbReference type="PANTHER" id="PTHR21666">
    <property type="entry name" value="PEPTIDASE-RELATED"/>
    <property type="match status" value="1"/>
</dbReference>
<dbReference type="Gene3D" id="2.70.70.10">
    <property type="entry name" value="Glucose Permease (Domain IIA)"/>
    <property type="match status" value="1"/>
</dbReference>
<dbReference type="EMBL" id="PXZO01000021">
    <property type="protein sequence ID" value="PSK10284.1"/>
    <property type="molecule type" value="Genomic_DNA"/>
</dbReference>
<reference evidence="2 3" key="1">
    <citation type="submission" date="2018-03" db="EMBL/GenBank/DDBJ databases">
        <title>Brevisbacillus phylogenomics.</title>
        <authorList>
            <person name="Dunlap C."/>
        </authorList>
    </citation>
    <scope>NUCLEOTIDE SEQUENCE [LARGE SCALE GENOMIC DNA]</scope>
    <source>
        <strain evidence="2 3">NRRL B-41110</strain>
    </source>
</reference>
<dbReference type="InterPro" id="IPR050570">
    <property type="entry name" value="Cell_wall_metabolism_enzyme"/>
</dbReference>
<dbReference type="Pfam" id="PF01551">
    <property type="entry name" value="Peptidase_M23"/>
    <property type="match status" value="1"/>
</dbReference>
<dbReference type="InterPro" id="IPR016047">
    <property type="entry name" value="M23ase_b-sheet_dom"/>
</dbReference>
<dbReference type="InterPro" id="IPR011055">
    <property type="entry name" value="Dup_hybrid_motif"/>
</dbReference>
<proteinExistence type="predicted"/>
<gene>
    <name evidence="2" type="ORF">C7R92_12750</name>
</gene>
<protein>
    <recommendedName>
        <fullName evidence="1">M23ase beta-sheet core domain-containing protein</fullName>
    </recommendedName>
</protein>
<dbReference type="PANTHER" id="PTHR21666:SF270">
    <property type="entry name" value="MUREIN HYDROLASE ACTIVATOR ENVC"/>
    <property type="match status" value="1"/>
</dbReference>
<comment type="caution">
    <text evidence="2">The sequence shown here is derived from an EMBL/GenBank/DDBJ whole genome shotgun (WGS) entry which is preliminary data.</text>
</comment>
<dbReference type="SUPFAM" id="SSF51261">
    <property type="entry name" value="Duplicated hybrid motif"/>
    <property type="match status" value="1"/>
</dbReference>
<evidence type="ECO:0000259" key="1">
    <source>
        <dbReference type="Pfam" id="PF01551"/>
    </source>
</evidence>
<keyword evidence="3" id="KW-1185">Reference proteome</keyword>
<dbReference type="CDD" id="cd12797">
    <property type="entry name" value="M23_peptidase"/>
    <property type="match status" value="1"/>
</dbReference>
<feature type="domain" description="M23ase beta-sheet core" evidence="1">
    <location>
        <begin position="97"/>
        <end position="198"/>
    </location>
</feature>
<evidence type="ECO:0000313" key="2">
    <source>
        <dbReference type="EMBL" id="PSK10284.1"/>
    </source>
</evidence>